<accession>A0A0G4IQQ1</accession>
<gene>
    <name evidence="1" type="ORF">PBRA_000905</name>
    <name evidence="2" type="ORF">PLBR_LOCUS5080</name>
</gene>
<proteinExistence type="predicted"/>
<evidence type="ECO:0000313" key="2">
    <source>
        <dbReference type="EMBL" id="SPQ97865.1"/>
    </source>
</evidence>
<reference evidence="1 3" key="1">
    <citation type="submission" date="2015-02" db="EMBL/GenBank/DDBJ databases">
        <authorList>
            <person name="Chooi Y.-H."/>
        </authorList>
    </citation>
    <scope>NUCLEOTIDE SEQUENCE [LARGE SCALE GENOMIC DNA]</scope>
    <source>
        <strain evidence="1">E3</strain>
    </source>
</reference>
<evidence type="ECO:0000313" key="3">
    <source>
        <dbReference type="Proteomes" id="UP000039324"/>
    </source>
</evidence>
<evidence type="ECO:0000313" key="1">
    <source>
        <dbReference type="EMBL" id="CEO97560.1"/>
    </source>
</evidence>
<name>A0A0G4IQQ1_PLABS</name>
<reference evidence="2 4" key="2">
    <citation type="submission" date="2018-03" db="EMBL/GenBank/DDBJ databases">
        <authorList>
            <person name="Fogelqvist J."/>
        </authorList>
    </citation>
    <scope>NUCLEOTIDE SEQUENCE [LARGE SCALE GENOMIC DNA]</scope>
</reference>
<protein>
    <submittedName>
        <fullName evidence="1">Uncharacterized protein</fullName>
    </submittedName>
</protein>
<dbReference type="AlphaFoldDB" id="A0A0G4IQQ1"/>
<dbReference type="EMBL" id="CDSF01000079">
    <property type="protein sequence ID" value="CEO97560.1"/>
    <property type="molecule type" value="Genomic_DNA"/>
</dbReference>
<evidence type="ECO:0000313" key="4">
    <source>
        <dbReference type="Proteomes" id="UP000290189"/>
    </source>
</evidence>
<geneLocation type="mitochondrion" evidence="2"/>
<dbReference type="Proteomes" id="UP000039324">
    <property type="component" value="Unassembled WGS sequence"/>
</dbReference>
<keyword evidence="3" id="KW-1185">Reference proteome</keyword>
<keyword evidence="2" id="KW-0496">Mitochondrion</keyword>
<dbReference type="EMBL" id="OVEO01000008">
    <property type="protein sequence ID" value="SPQ97865.1"/>
    <property type="molecule type" value="Genomic_DNA"/>
</dbReference>
<sequence length="431" mass="48421">MASPVDATSLAHKLWQRHGRKSLRALLLISDLEPGTTSEVVDCLLHTARHLSGGLPKDYYVPGKYMAALIGNKPAVERIERYQTESGQRGRVYRHLANIDNWQGKVWIVPNHYNPCSGLTEYFEALCISVSSWHPGDLTKAMDFATGSPSSQSITADKLAYMYGVSPDTLGHLMDDTGAAMSGSIVRHLIRNVAYSGLRAHSRRILDLLGDRVPVAMKSMPIGMEKFLLKASMGHLKDLVAHWHRLVQSNDNLPNSQLACFAAMHVLGAKSFLDVFSDATPEWRQHWIERACLEGRAGLVSFMLTHPLWQHVDLSNALIKALARGWDVYALERVKGDILQRRTRPYVCYADVEHDADPVLTCFRLVLDQRAANLDKDPDKESFWRLLLELIADRDLPRCARRIAKQVLSGVKQSFDDDDDEMFQPGPVAMR</sequence>
<dbReference type="Proteomes" id="UP000290189">
    <property type="component" value="Unassembled WGS sequence"/>
</dbReference>
<organism evidence="1 3">
    <name type="scientific">Plasmodiophora brassicae</name>
    <name type="common">Clubroot disease agent</name>
    <dbReference type="NCBI Taxonomy" id="37360"/>
    <lineage>
        <taxon>Eukaryota</taxon>
        <taxon>Sar</taxon>
        <taxon>Rhizaria</taxon>
        <taxon>Endomyxa</taxon>
        <taxon>Phytomyxea</taxon>
        <taxon>Plasmodiophorida</taxon>
        <taxon>Plasmodiophoridae</taxon>
        <taxon>Plasmodiophora</taxon>
    </lineage>
</organism>